<evidence type="ECO:0000256" key="5">
    <source>
        <dbReference type="PIRNR" id="PIRNR000183"/>
    </source>
</evidence>
<dbReference type="GO" id="GO:0000286">
    <property type="term" value="F:alanine dehydrogenase activity"/>
    <property type="evidence" value="ECO:0007669"/>
    <property type="project" value="UniProtKB-EC"/>
</dbReference>
<dbReference type="SMART" id="SM01002">
    <property type="entry name" value="AlaDh_PNT_C"/>
    <property type="match status" value="1"/>
</dbReference>
<dbReference type="NCBIfam" id="TIGR00518">
    <property type="entry name" value="alaDH"/>
    <property type="match status" value="1"/>
</dbReference>
<protein>
    <recommendedName>
        <fullName evidence="3 5">Alanine dehydrogenase</fullName>
        <ecNumber evidence="3 5">1.4.1.1</ecNumber>
    </recommendedName>
</protein>
<organism evidence="8 9">
    <name type="scientific">Fundicoccus culcitae</name>
    <dbReference type="NCBI Taxonomy" id="2969821"/>
    <lineage>
        <taxon>Bacteria</taxon>
        <taxon>Bacillati</taxon>
        <taxon>Bacillota</taxon>
        <taxon>Bacilli</taxon>
        <taxon>Lactobacillales</taxon>
        <taxon>Aerococcaceae</taxon>
        <taxon>Fundicoccus</taxon>
    </lineage>
</organism>
<dbReference type="Gene3D" id="3.40.50.720">
    <property type="entry name" value="NAD(P)-binding Rossmann-like Domain"/>
    <property type="match status" value="2"/>
</dbReference>
<comment type="catalytic activity">
    <reaction evidence="5">
        <text>L-alanine + NAD(+) + H2O = pyruvate + NH4(+) + NADH + H(+)</text>
        <dbReference type="Rhea" id="RHEA:18405"/>
        <dbReference type="ChEBI" id="CHEBI:15361"/>
        <dbReference type="ChEBI" id="CHEBI:15377"/>
        <dbReference type="ChEBI" id="CHEBI:15378"/>
        <dbReference type="ChEBI" id="CHEBI:28938"/>
        <dbReference type="ChEBI" id="CHEBI:57540"/>
        <dbReference type="ChEBI" id="CHEBI:57945"/>
        <dbReference type="ChEBI" id="CHEBI:57972"/>
        <dbReference type="EC" id="1.4.1.1"/>
    </reaction>
</comment>
<dbReference type="InterPro" id="IPR007886">
    <property type="entry name" value="AlaDH/PNT_N"/>
</dbReference>
<accession>A0ABY5PAF6</accession>
<dbReference type="InterPro" id="IPR007698">
    <property type="entry name" value="AlaDH/PNT_NAD(H)-bd"/>
</dbReference>
<keyword evidence="5" id="KW-0520">NAD</keyword>
<dbReference type="SUPFAM" id="SSF51735">
    <property type="entry name" value="NAD(P)-binding Rossmann-fold domains"/>
    <property type="match status" value="1"/>
</dbReference>
<feature type="domain" description="Alanine dehydrogenase/pyridine nucleotide transhydrogenase NAD(H)-binding" evidence="6">
    <location>
        <begin position="147"/>
        <end position="296"/>
    </location>
</feature>
<dbReference type="InterPro" id="IPR008141">
    <property type="entry name" value="Ala_DH"/>
</dbReference>
<dbReference type="SUPFAM" id="SSF52283">
    <property type="entry name" value="Formate/glycerate dehydrogenase catalytic domain-like"/>
    <property type="match status" value="1"/>
</dbReference>
<evidence type="ECO:0000313" key="9">
    <source>
        <dbReference type="Proteomes" id="UP001315967"/>
    </source>
</evidence>
<name>A0ABY5PAF6_9LACT</name>
<dbReference type="PANTHER" id="PTHR42795:SF1">
    <property type="entry name" value="ALANINE DEHYDROGENASE"/>
    <property type="match status" value="1"/>
</dbReference>
<dbReference type="PANTHER" id="PTHR42795">
    <property type="entry name" value="ALANINE DEHYDROGENASE"/>
    <property type="match status" value="1"/>
</dbReference>
<dbReference type="PIRSF" id="PIRSF000183">
    <property type="entry name" value="Alanine_dh"/>
    <property type="match status" value="1"/>
</dbReference>
<evidence type="ECO:0000256" key="4">
    <source>
        <dbReference type="ARBA" id="ARBA00023002"/>
    </source>
</evidence>
<gene>
    <name evidence="8" type="primary">ald</name>
    <name evidence="8" type="ORF">NRE15_02885</name>
</gene>
<dbReference type="Pfam" id="PF01262">
    <property type="entry name" value="AlaDh_PNT_C"/>
    <property type="match status" value="1"/>
</dbReference>
<keyword evidence="9" id="KW-1185">Reference proteome</keyword>
<feature type="domain" description="Alanine dehydrogenase/pyridine nucleotide transhydrogenase N-terminal" evidence="7">
    <location>
        <begin position="4"/>
        <end position="135"/>
    </location>
</feature>
<evidence type="ECO:0000259" key="7">
    <source>
        <dbReference type="SMART" id="SM01003"/>
    </source>
</evidence>
<comment type="pathway">
    <text evidence="1">Amino-acid degradation; L-alanine degradation via dehydrogenase pathway; NH(3) and pyruvate from L-alanine: step 1/1.</text>
</comment>
<dbReference type="InterPro" id="IPR036291">
    <property type="entry name" value="NAD(P)-bd_dom_sf"/>
</dbReference>
<proteinExistence type="inferred from homology"/>
<dbReference type="EC" id="1.4.1.1" evidence="3 5"/>
<evidence type="ECO:0000256" key="2">
    <source>
        <dbReference type="ARBA" id="ARBA00005689"/>
    </source>
</evidence>
<evidence type="ECO:0000313" key="8">
    <source>
        <dbReference type="EMBL" id="UUX35445.1"/>
    </source>
</evidence>
<sequence>MKIGVPKEIKSFENRVALTPAGVAQLVEKGHDVYIEAGAGVGSGFLDDDYRKMGAVIETDAANVWDVDMVFKVKEPLESEYQYFRKDLIIFTYLHLANDEKLTRELLETGTIGLAYETMSLNGKLPLLTPMSEVAGRYAVQVGSQLLEKQYGGKGILLGSVPGVPVGKVVIIGGGVVGINAAKIAIGFGAQVTIIDLNPTRLAELADIFGNQVETIMSNPANIAEQVKDADIVIGSVLIPGAKAPVLVTEEMVKSMEAGSVIIDIAVDQGGNFETIDHATTHEDPYYIKHDVLHYAVANIPGAVPRTSTLALTNVTLRYAMLVADNGLVQAAKSNSTILTGINTYQGKMTNKAVAESFNLDYTDIENLLK</sequence>
<dbReference type="RefSeq" id="WP_313794934.1">
    <property type="nucleotide sequence ID" value="NZ_CP102453.1"/>
</dbReference>
<dbReference type="Pfam" id="PF05222">
    <property type="entry name" value="AlaDh_PNT_N"/>
    <property type="match status" value="1"/>
</dbReference>
<comment type="similarity">
    <text evidence="2 5">Belongs to the AlaDH/PNT family.</text>
</comment>
<dbReference type="EMBL" id="CP102453">
    <property type="protein sequence ID" value="UUX35445.1"/>
    <property type="molecule type" value="Genomic_DNA"/>
</dbReference>
<evidence type="ECO:0000259" key="6">
    <source>
        <dbReference type="SMART" id="SM01002"/>
    </source>
</evidence>
<keyword evidence="4 5" id="KW-0560">Oxidoreductase</keyword>
<evidence type="ECO:0000256" key="3">
    <source>
        <dbReference type="ARBA" id="ARBA00012897"/>
    </source>
</evidence>
<evidence type="ECO:0000256" key="1">
    <source>
        <dbReference type="ARBA" id="ARBA00005206"/>
    </source>
</evidence>
<dbReference type="Proteomes" id="UP001315967">
    <property type="component" value="Chromosome"/>
</dbReference>
<reference evidence="8 9" key="1">
    <citation type="submission" date="2022-08" db="EMBL/GenBank/DDBJ databases">
        <title>Aerococcaceae sp. nov isolated from spoiled eye mask.</title>
        <authorList>
            <person name="Zhou G."/>
            <person name="Xie X.-B."/>
            <person name="Shi Q.-S."/>
            <person name="Wang Y.-S."/>
            <person name="Wen X."/>
            <person name="Peng H."/>
            <person name="Yang X.-J."/>
            <person name="Tao H.-B."/>
            <person name="Huang X.-M."/>
        </authorList>
    </citation>
    <scope>NUCLEOTIDE SEQUENCE [LARGE SCALE GENOMIC DNA]</scope>
    <source>
        <strain evidence="9">DM20194951</strain>
    </source>
</reference>
<dbReference type="SMART" id="SM01003">
    <property type="entry name" value="AlaDh_PNT_N"/>
    <property type="match status" value="1"/>
</dbReference>
<dbReference type="CDD" id="cd05305">
    <property type="entry name" value="L-AlaDH"/>
    <property type="match status" value="1"/>
</dbReference>